<dbReference type="PANTHER" id="PTHR21485">
    <property type="entry name" value="HAD SUPERFAMILY MEMBERS CMAS AND KDSC"/>
    <property type="match status" value="1"/>
</dbReference>
<dbReference type="PANTHER" id="PTHR21485:SF6">
    <property type="entry name" value="N-ACYLNEURAMINATE CYTIDYLYLTRANSFERASE-RELATED"/>
    <property type="match status" value="1"/>
</dbReference>
<organism evidence="2">
    <name type="scientific">Providencia alcalifaciens</name>
    <dbReference type="NCBI Taxonomy" id="126385"/>
    <lineage>
        <taxon>Bacteria</taxon>
        <taxon>Pseudomonadati</taxon>
        <taxon>Pseudomonadota</taxon>
        <taxon>Gammaproteobacteria</taxon>
        <taxon>Enterobacterales</taxon>
        <taxon>Morganellaceae</taxon>
        <taxon>Providencia</taxon>
    </lineage>
</organism>
<sequence>MKLKKIAIIPARSGSKGLPNKNILMLLGKPLMAYTIEAAINSKLFERVIVSTDSIEYKEIAEKYGAEVIIRDKELASDQATSFMVIDNILKKIPQYDYFVLLQPTSPFRDESHIKEAIDIFESNDKHEFLVSVTESEKSTDLIKPIDSDNSLKHFNLDFSNYRRQDSPYYTPNGAIFIGYNSSYVKQKHFFGPKATAYFMSKKDSIDIDDALDFELAICIQSKKEKEKTLLENIKNRINEKKELFNKEYPITLIGHSIFDNWDIEKLNEKEVNNLGISGISSEKYIELIFDKKLITSIGNTIVIFAGTNDITLNNWAPEKTWFWITNMVEKILLINPTADIYILSVPPIRGRIDRNNHVIELLNEYLNNEVNKYNGKLKYIRLSSDFYDAFGNLKSEFTYDGLHFTQEAYLHLEKELGDALK</sequence>
<dbReference type="Gene3D" id="3.40.50.1110">
    <property type="entry name" value="SGNH hydrolase"/>
    <property type="match status" value="1"/>
</dbReference>
<keyword evidence="2" id="KW-0808">Transferase</keyword>
<dbReference type="SUPFAM" id="SSF53448">
    <property type="entry name" value="Nucleotide-diphospho-sugar transferases"/>
    <property type="match status" value="1"/>
</dbReference>
<feature type="domain" description="SGNH hydrolase-type esterase" evidence="1">
    <location>
        <begin position="266"/>
        <end position="410"/>
    </location>
</feature>
<dbReference type="Pfam" id="PF13472">
    <property type="entry name" value="Lipase_GDSL_2"/>
    <property type="match status" value="1"/>
</dbReference>
<dbReference type="InterPro" id="IPR029044">
    <property type="entry name" value="Nucleotide-diphossugar_trans"/>
</dbReference>
<evidence type="ECO:0000259" key="1">
    <source>
        <dbReference type="Pfam" id="PF13472"/>
    </source>
</evidence>
<dbReference type="Pfam" id="PF02348">
    <property type="entry name" value="CTP_transf_3"/>
    <property type="match status" value="1"/>
</dbReference>
<dbReference type="CDD" id="cd02513">
    <property type="entry name" value="CMP-NeuAc_Synthase"/>
    <property type="match status" value="1"/>
</dbReference>
<dbReference type="InterPro" id="IPR036514">
    <property type="entry name" value="SGNH_hydro_sf"/>
</dbReference>
<protein>
    <submittedName>
        <fullName evidence="2">N-acylneuraminate cytidylyltransferase</fullName>
    </submittedName>
</protein>
<accession>A0A346CLP8</accession>
<name>A0A346CLP8_9GAMM</name>
<dbReference type="InterPro" id="IPR003329">
    <property type="entry name" value="Cytidylyl_trans"/>
</dbReference>
<dbReference type="EMBL" id="MH479421">
    <property type="protein sequence ID" value="AXL96522.1"/>
    <property type="molecule type" value="Genomic_DNA"/>
</dbReference>
<keyword evidence="2" id="KW-0548">Nucleotidyltransferase</keyword>
<dbReference type="GO" id="GO:0016788">
    <property type="term" value="F:hydrolase activity, acting on ester bonds"/>
    <property type="evidence" value="ECO:0007669"/>
    <property type="project" value="UniProtKB-ARBA"/>
</dbReference>
<dbReference type="GO" id="GO:0008781">
    <property type="term" value="F:N-acylneuraminate cytidylyltransferase activity"/>
    <property type="evidence" value="ECO:0007669"/>
    <property type="project" value="TreeGrafter"/>
</dbReference>
<dbReference type="AlphaFoldDB" id="A0A346CLP8"/>
<reference evidence="2" key="1">
    <citation type="submission" date="2018-06" db="EMBL/GenBank/DDBJ databases">
        <title>Development of a Molecular Serotyping Scheme and a Multiplexed Luminex-Based Array for Providencia.</title>
        <authorList>
            <person name="Du Y."/>
            <person name="Liu B."/>
        </authorList>
    </citation>
    <scope>NUCLEOTIDE SEQUENCE</scope>
</reference>
<proteinExistence type="predicted"/>
<dbReference type="SUPFAM" id="SSF52266">
    <property type="entry name" value="SGNH hydrolase"/>
    <property type="match status" value="1"/>
</dbReference>
<dbReference type="RefSeq" id="WP_272535720.1">
    <property type="nucleotide sequence ID" value="NZ_JBEEUX010000007.1"/>
</dbReference>
<dbReference type="InterPro" id="IPR050793">
    <property type="entry name" value="CMP-NeuNAc_synthase"/>
</dbReference>
<gene>
    <name evidence="2" type="primary">neuA</name>
</gene>
<dbReference type="Gene3D" id="3.90.550.10">
    <property type="entry name" value="Spore Coat Polysaccharide Biosynthesis Protein SpsA, Chain A"/>
    <property type="match status" value="1"/>
</dbReference>
<evidence type="ECO:0000313" key="2">
    <source>
        <dbReference type="EMBL" id="AXL96522.1"/>
    </source>
</evidence>
<dbReference type="InterPro" id="IPR013830">
    <property type="entry name" value="SGNH_hydro"/>
</dbReference>